<gene>
    <name evidence="2" type="ORF">GP486_008940</name>
</gene>
<feature type="region of interest" description="Disordered" evidence="1">
    <location>
        <begin position="23"/>
        <end position="83"/>
    </location>
</feature>
<feature type="non-terminal residue" evidence="2">
    <location>
        <position position="1"/>
    </location>
</feature>
<evidence type="ECO:0000256" key="1">
    <source>
        <dbReference type="SAM" id="MobiDB-lite"/>
    </source>
</evidence>
<comment type="caution">
    <text evidence="2">The sequence shown here is derived from an EMBL/GenBank/DDBJ whole genome shotgun (WGS) entry which is preliminary data.</text>
</comment>
<dbReference type="EMBL" id="JAGHQM010004551">
    <property type="protein sequence ID" value="KAH0534019.1"/>
    <property type="molecule type" value="Genomic_DNA"/>
</dbReference>
<protein>
    <submittedName>
        <fullName evidence="2">Uncharacterized protein</fullName>
    </submittedName>
</protein>
<name>A0A9P8HU25_9PEZI</name>
<proteinExistence type="predicted"/>
<dbReference type="Proteomes" id="UP000750711">
    <property type="component" value="Unassembled WGS sequence"/>
</dbReference>
<accession>A0A9P8HU25</accession>
<feature type="compositionally biased region" description="Basic and acidic residues" evidence="1">
    <location>
        <begin position="37"/>
        <end position="77"/>
    </location>
</feature>
<sequence length="83" mass="9674">AAPKHPRRAEVNLRLARQNYRIDKKVDEGKMSTAEASKLHKEDHQIRQEEKDMASEDGGHITKLEQKPLNQQEDHVSKQIRNH</sequence>
<dbReference type="AlphaFoldDB" id="A0A9P8HU25"/>
<evidence type="ECO:0000313" key="2">
    <source>
        <dbReference type="EMBL" id="KAH0534019.1"/>
    </source>
</evidence>
<evidence type="ECO:0000313" key="3">
    <source>
        <dbReference type="Proteomes" id="UP000750711"/>
    </source>
</evidence>
<reference evidence="2" key="1">
    <citation type="submission" date="2021-03" db="EMBL/GenBank/DDBJ databases">
        <title>Comparative genomics and phylogenomic investigation of the class Geoglossomycetes provide insights into ecological specialization and systematics.</title>
        <authorList>
            <person name="Melie T."/>
            <person name="Pirro S."/>
            <person name="Miller A.N."/>
            <person name="Quandt A."/>
        </authorList>
    </citation>
    <scope>NUCLEOTIDE SEQUENCE</scope>
    <source>
        <strain evidence="2">CAQ_001_2017</strain>
    </source>
</reference>
<keyword evidence="3" id="KW-1185">Reference proteome</keyword>
<organism evidence="2 3">
    <name type="scientific">Trichoglossum hirsutum</name>
    <dbReference type="NCBI Taxonomy" id="265104"/>
    <lineage>
        <taxon>Eukaryota</taxon>
        <taxon>Fungi</taxon>
        <taxon>Dikarya</taxon>
        <taxon>Ascomycota</taxon>
        <taxon>Pezizomycotina</taxon>
        <taxon>Geoglossomycetes</taxon>
        <taxon>Geoglossales</taxon>
        <taxon>Geoglossaceae</taxon>
        <taxon>Trichoglossum</taxon>
    </lineage>
</organism>